<dbReference type="Proteomes" id="UP001165439">
    <property type="component" value="Unassembled WGS sequence"/>
</dbReference>
<evidence type="ECO:0000313" key="2">
    <source>
        <dbReference type="Proteomes" id="UP001165439"/>
    </source>
</evidence>
<accession>A0AAW7HRL3</accession>
<evidence type="ECO:0000313" key="1">
    <source>
        <dbReference type="EMBL" id="MDM3952867.1"/>
    </source>
</evidence>
<protein>
    <recommendedName>
        <fullName evidence="3">Phage protein</fullName>
    </recommendedName>
</protein>
<gene>
    <name evidence="1" type="ORF">LU674_011070</name>
</gene>
<dbReference type="EMBL" id="JAJSRF020000001">
    <property type="protein sequence ID" value="MDM3952867.1"/>
    <property type="molecule type" value="Genomic_DNA"/>
</dbReference>
<dbReference type="AlphaFoldDB" id="A0AAW7HRL3"/>
<name>A0AAW7HRL3_9PSED</name>
<dbReference type="RefSeq" id="WP_054889769.1">
    <property type="nucleotide sequence ID" value="NZ_JAJSRF020000001.1"/>
</dbReference>
<proteinExistence type="predicted"/>
<evidence type="ECO:0008006" key="3">
    <source>
        <dbReference type="Google" id="ProtNLM"/>
    </source>
</evidence>
<sequence length="162" mass="18428">MSEANKMRQHLLVEECTLLDLASSACQEALAFGVNEHAFERLARAVEYKCQDGATVAGLDVLAERKRQTEVEGWTTEHDDLSGSLELVDAATCYALAPPWLDIWDDEKQAMKKWQPRCPPSWPWALSWWKPRSRRENLIRAAALILAEIERIDRAVAKQVQP</sequence>
<organism evidence="1 2">
    <name type="scientific">Pseudomonas alloputida</name>
    <dbReference type="NCBI Taxonomy" id="1940621"/>
    <lineage>
        <taxon>Bacteria</taxon>
        <taxon>Pseudomonadati</taxon>
        <taxon>Pseudomonadota</taxon>
        <taxon>Gammaproteobacteria</taxon>
        <taxon>Pseudomonadales</taxon>
        <taxon>Pseudomonadaceae</taxon>
        <taxon>Pseudomonas</taxon>
    </lineage>
</organism>
<comment type="caution">
    <text evidence="1">The sequence shown here is derived from an EMBL/GenBank/DDBJ whole genome shotgun (WGS) entry which is preliminary data.</text>
</comment>
<reference evidence="1" key="1">
    <citation type="submission" date="2023-06" db="EMBL/GenBank/DDBJ databases">
        <title>MBL-encoding genomic islands in Pseudomonas spp. in Poland.</title>
        <authorList>
            <person name="Urbanowicz P."/>
            <person name="Izdebski R."/>
            <person name="Biedrzycka M."/>
            <person name="Gniadkowski M."/>
        </authorList>
    </citation>
    <scope>NUCLEOTIDE SEQUENCE</scope>
    <source>
        <strain evidence="1">NMI5768_13</strain>
    </source>
</reference>